<evidence type="ECO:0000256" key="6">
    <source>
        <dbReference type="ARBA" id="ARBA00022968"/>
    </source>
</evidence>
<evidence type="ECO:0000313" key="12">
    <source>
        <dbReference type="EMBL" id="KAK7823846.1"/>
    </source>
</evidence>
<organism evidence="12 13">
    <name type="scientific">Myodes glareolus</name>
    <name type="common">Bank vole</name>
    <name type="synonym">Clethrionomys glareolus</name>
    <dbReference type="NCBI Taxonomy" id="447135"/>
    <lineage>
        <taxon>Eukaryota</taxon>
        <taxon>Metazoa</taxon>
        <taxon>Chordata</taxon>
        <taxon>Craniata</taxon>
        <taxon>Vertebrata</taxon>
        <taxon>Euteleostomi</taxon>
        <taxon>Mammalia</taxon>
        <taxon>Eutheria</taxon>
        <taxon>Euarchontoglires</taxon>
        <taxon>Glires</taxon>
        <taxon>Rodentia</taxon>
        <taxon>Myomorpha</taxon>
        <taxon>Muroidea</taxon>
        <taxon>Cricetidae</taxon>
        <taxon>Arvicolinae</taxon>
        <taxon>Myodes</taxon>
    </lineage>
</organism>
<keyword evidence="11" id="KW-0325">Glycoprotein</keyword>
<keyword evidence="4" id="KW-0808">Transferase</keyword>
<evidence type="ECO:0000256" key="5">
    <source>
        <dbReference type="ARBA" id="ARBA00022692"/>
    </source>
</evidence>
<keyword evidence="7" id="KW-1133">Transmembrane helix</keyword>
<reference evidence="12 13" key="1">
    <citation type="journal article" date="2023" name="bioRxiv">
        <title>Conserved and derived expression patterns and positive selection on dental genes reveal complex evolutionary context of ever-growing rodent molars.</title>
        <authorList>
            <person name="Calamari Z.T."/>
            <person name="Song A."/>
            <person name="Cohen E."/>
            <person name="Akter M."/>
            <person name="Roy R.D."/>
            <person name="Hallikas O."/>
            <person name="Christensen M.M."/>
            <person name="Li P."/>
            <person name="Marangoni P."/>
            <person name="Jernvall J."/>
            <person name="Klein O.D."/>
        </authorList>
    </citation>
    <scope>NUCLEOTIDE SEQUENCE [LARGE SCALE GENOMIC DNA]</scope>
    <source>
        <strain evidence="12">V071</strain>
    </source>
</reference>
<evidence type="ECO:0000256" key="8">
    <source>
        <dbReference type="ARBA" id="ARBA00023034"/>
    </source>
</evidence>
<comment type="caution">
    <text evidence="12">The sequence shown here is derived from an EMBL/GenBank/DDBJ whole genome shotgun (WGS) entry which is preliminary data.</text>
</comment>
<evidence type="ECO:0000313" key="13">
    <source>
        <dbReference type="Proteomes" id="UP001488838"/>
    </source>
</evidence>
<dbReference type="AlphaFoldDB" id="A0AAW0JBX7"/>
<evidence type="ECO:0000256" key="4">
    <source>
        <dbReference type="ARBA" id="ARBA00022679"/>
    </source>
</evidence>
<evidence type="ECO:0000256" key="7">
    <source>
        <dbReference type="ARBA" id="ARBA00022989"/>
    </source>
</evidence>
<keyword evidence="3" id="KW-0328">Glycosyltransferase</keyword>
<protein>
    <recommendedName>
        <fullName evidence="14">ST8 alpha-N-acetyl-neuraminide alpha-2,8-sialyltransferase 6</fullName>
    </recommendedName>
</protein>
<dbReference type="GO" id="GO:0003828">
    <property type="term" value="F:alpha-N-acetylneuraminate alpha-2,8-sialyltransferase activity"/>
    <property type="evidence" value="ECO:0007669"/>
    <property type="project" value="TreeGrafter"/>
</dbReference>
<accession>A0AAW0JBX7</accession>
<proteinExistence type="inferred from homology"/>
<keyword evidence="5" id="KW-0812">Transmembrane</keyword>
<dbReference type="EMBL" id="JBBHLL010000049">
    <property type="protein sequence ID" value="KAK7823846.1"/>
    <property type="molecule type" value="Genomic_DNA"/>
</dbReference>
<keyword evidence="8" id="KW-0333">Golgi apparatus</keyword>
<evidence type="ECO:0000256" key="2">
    <source>
        <dbReference type="ARBA" id="ARBA00006003"/>
    </source>
</evidence>
<evidence type="ECO:0008006" key="14">
    <source>
        <dbReference type="Google" id="ProtNLM"/>
    </source>
</evidence>
<dbReference type="Proteomes" id="UP001488838">
    <property type="component" value="Unassembled WGS sequence"/>
</dbReference>
<sequence>MSYEVETKRQIPIRENIFQMFPVSQPFVNSPYNHCAVVGNGGILNKSLCGAEIDKADFVFRCNLPPVTGNATKDVGSKTNLVTVNPSIIILRYKSLKSKNTTRFLEDISTYGDTFLLLPAFSYRFNTGISFKVYQTLKESKVRQKVLFFHPNYLRRLALFWRTRGVTAHRLSTGLMIASVAVELCKTVTLYGFWPFSKSVEKVPISHHYYDNKLPKRGFHQMPKEFNQMLQLHMRGILKLQVSKCEVA</sequence>
<dbReference type="Pfam" id="PF00777">
    <property type="entry name" value="Glyco_transf_29"/>
    <property type="match status" value="1"/>
</dbReference>
<dbReference type="PANTHER" id="PTHR11987">
    <property type="entry name" value="ALPHA-2,8-SIALYLTRANSFERASE"/>
    <property type="match status" value="1"/>
</dbReference>
<name>A0AAW0JBX7_MYOGA</name>
<evidence type="ECO:0000256" key="3">
    <source>
        <dbReference type="ARBA" id="ARBA00022676"/>
    </source>
</evidence>
<dbReference type="GO" id="GO:0009311">
    <property type="term" value="P:oligosaccharide metabolic process"/>
    <property type="evidence" value="ECO:0007669"/>
    <property type="project" value="TreeGrafter"/>
</dbReference>
<evidence type="ECO:0000256" key="9">
    <source>
        <dbReference type="ARBA" id="ARBA00023136"/>
    </source>
</evidence>
<comment type="similarity">
    <text evidence="2">Belongs to the glycosyltransferase 29 family.</text>
</comment>
<dbReference type="GO" id="GO:0006491">
    <property type="term" value="P:N-glycan processing"/>
    <property type="evidence" value="ECO:0007669"/>
    <property type="project" value="TreeGrafter"/>
</dbReference>
<comment type="subcellular location">
    <subcellularLocation>
        <location evidence="1">Golgi apparatus membrane</location>
        <topology evidence="1">Single-pass type II membrane protein</topology>
    </subcellularLocation>
</comment>
<keyword evidence="13" id="KW-1185">Reference proteome</keyword>
<keyword evidence="9" id="KW-0472">Membrane</keyword>
<dbReference type="PANTHER" id="PTHR11987:SF29">
    <property type="entry name" value="ALPHA-2,8-SIALYLTRANSFERASE 8F"/>
    <property type="match status" value="1"/>
</dbReference>
<keyword evidence="10" id="KW-1015">Disulfide bond</keyword>
<gene>
    <name evidence="12" type="ORF">U0070_020517</name>
</gene>
<evidence type="ECO:0000256" key="1">
    <source>
        <dbReference type="ARBA" id="ARBA00004323"/>
    </source>
</evidence>
<dbReference type="InterPro" id="IPR038578">
    <property type="entry name" value="GT29-like_sf"/>
</dbReference>
<dbReference type="FunFam" id="3.90.1480.20:FF:000001">
    <property type="entry name" value="ST8 alpha-N-acetyl-neuraminide alpha-2,8-sialyltransferase 2"/>
    <property type="match status" value="1"/>
</dbReference>
<keyword evidence="6" id="KW-0735">Signal-anchor</keyword>
<dbReference type="InterPro" id="IPR001675">
    <property type="entry name" value="Glyco_trans_29"/>
</dbReference>
<dbReference type="Gene3D" id="3.90.1480.20">
    <property type="entry name" value="Glycosyl transferase family 29"/>
    <property type="match status" value="1"/>
</dbReference>
<dbReference type="InterPro" id="IPR050943">
    <property type="entry name" value="Glycosyltr_29_Sialyltrsf"/>
</dbReference>
<dbReference type="GO" id="GO:0000139">
    <property type="term" value="C:Golgi membrane"/>
    <property type="evidence" value="ECO:0007669"/>
    <property type="project" value="UniProtKB-SubCell"/>
</dbReference>
<evidence type="ECO:0000256" key="10">
    <source>
        <dbReference type="ARBA" id="ARBA00023157"/>
    </source>
</evidence>
<evidence type="ECO:0000256" key="11">
    <source>
        <dbReference type="ARBA" id="ARBA00023180"/>
    </source>
</evidence>